<dbReference type="Proteomes" id="UP000029643">
    <property type="component" value="Unassembled WGS sequence"/>
</dbReference>
<feature type="transmembrane region" description="Helical" evidence="1">
    <location>
        <begin position="21"/>
        <end position="38"/>
    </location>
</feature>
<dbReference type="AlphaFoldDB" id="A0A090WS00"/>
<keyword evidence="1" id="KW-0812">Transmembrane</keyword>
<dbReference type="EMBL" id="BBNU01000008">
    <property type="protein sequence ID" value="GAL79890.1"/>
    <property type="molecule type" value="Genomic_DNA"/>
</dbReference>
<evidence type="ECO:0000256" key="1">
    <source>
        <dbReference type="SAM" id="Phobius"/>
    </source>
</evidence>
<gene>
    <name evidence="2" type="ORF">JCM19274_2562</name>
</gene>
<keyword evidence="1" id="KW-1133">Transmembrane helix</keyword>
<protein>
    <submittedName>
        <fullName evidence="2">Uncharacterized protein</fullName>
    </submittedName>
</protein>
<proteinExistence type="predicted"/>
<keyword evidence="1" id="KW-0472">Membrane</keyword>
<organism evidence="2 3">
    <name type="scientific">Algibacter lectus</name>
    <dbReference type="NCBI Taxonomy" id="221126"/>
    <lineage>
        <taxon>Bacteria</taxon>
        <taxon>Pseudomonadati</taxon>
        <taxon>Bacteroidota</taxon>
        <taxon>Flavobacteriia</taxon>
        <taxon>Flavobacteriales</taxon>
        <taxon>Flavobacteriaceae</taxon>
        <taxon>Algibacter</taxon>
    </lineage>
</organism>
<reference evidence="2 3" key="1">
    <citation type="journal article" date="2014" name="Genome Announc.">
        <title>Draft Genome Sequences of Marine Flavobacterium Algibacter lectus Strains SS8 and NR4.</title>
        <authorList>
            <person name="Takatani N."/>
            <person name="Nakanishi M."/>
            <person name="Meirelles P."/>
            <person name="Mino S."/>
            <person name="Suda W."/>
            <person name="Oshima K."/>
            <person name="Hattori M."/>
            <person name="Ohkuma M."/>
            <person name="Hosokawa M."/>
            <person name="Miyashita K."/>
            <person name="Thompson F.L."/>
            <person name="Niwa A."/>
            <person name="Sawabe T."/>
            <person name="Sawabe T."/>
        </authorList>
    </citation>
    <scope>NUCLEOTIDE SEQUENCE [LARGE SCALE GENOMIC DNA]</scope>
    <source>
        <strain evidence="3">JCM19274</strain>
    </source>
</reference>
<evidence type="ECO:0000313" key="2">
    <source>
        <dbReference type="EMBL" id="GAL79890.1"/>
    </source>
</evidence>
<comment type="caution">
    <text evidence="2">The sequence shown here is derived from an EMBL/GenBank/DDBJ whole genome shotgun (WGS) entry which is preliminary data.</text>
</comment>
<evidence type="ECO:0000313" key="3">
    <source>
        <dbReference type="Proteomes" id="UP000029643"/>
    </source>
</evidence>
<accession>A0A090WS00</accession>
<sequence length="57" mass="6845">MLVNEKKLNAKRSKTILKRFINYYFFAKVIILEVQKAFQNISSFLKPKYTPLIHKEI</sequence>
<name>A0A090WS00_9FLAO</name>